<comment type="caution">
    <text evidence="3">The sequence shown here is derived from an EMBL/GenBank/DDBJ whole genome shotgun (WGS) entry which is preliminary data.</text>
</comment>
<dbReference type="Gene3D" id="2.40.50.100">
    <property type="match status" value="1"/>
</dbReference>
<dbReference type="OrthoDB" id="9801814at2"/>
<sequence length="347" mass="38147">MKRIISILIIIGLFALVVVKLAANKTEAKSRIYHYDKEAYIPVFGQIVSKKSQTETKSYTGLFEAIEEVKLSADLQGKIIAIYVKEGQQVKKGQALLKIDDAMLKLQLAVLKSKIAGVKKDEARFKNLTASDAVPAINLEKTQNMLETLAAEQNTILEQLSKTTLKAPFDGVISMKFCEKGGFASPAIPLFEIINLQALKFTIHVPEEEINYFTKNNIYHIQTSAKKTCPGELRQVSSKGGLGNSFKVEFSVETTDFIKPNMIGEISFTPENTNQDALRISATAIIGSELNPTIYVVKNRQAIRTPIVITARNGNFISFTGEVAVGDTIITGGFINIDDNANVQVNL</sequence>
<dbReference type="GO" id="GO:0015562">
    <property type="term" value="F:efflux transmembrane transporter activity"/>
    <property type="evidence" value="ECO:0007669"/>
    <property type="project" value="TreeGrafter"/>
</dbReference>
<evidence type="ECO:0000313" key="4">
    <source>
        <dbReference type="Proteomes" id="UP000249248"/>
    </source>
</evidence>
<keyword evidence="4" id="KW-1185">Reference proteome</keyword>
<dbReference type="RefSeq" id="WP_111062272.1">
    <property type="nucleotide sequence ID" value="NZ_JBHUCU010000002.1"/>
</dbReference>
<dbReference type="PANTHER" id="PTHR30469:SF15">
    <property type="entry name" value="HLYD FAMILY OF SECRETION PROTEINS"/>
    <property type="match status" value="1"/>
</dbReference>
<evidence type="ECO:0000313" key="3">
    <source>
        <dbReference type="EMBL" id="PZE18119.1"/>
    </source>
</evidence>
<dbReference type="Proteomes" id="UP000249248">
    <property type="component" value="Unassembled WGS sequence"/>
</dbReference>
<accession>A0A2W1N0M0</accession>
<dbReference type="Gene3D" id="2.40.420.20">
    <property type="match status" value="1"/>
</dbReference>
<feature type="domain" description="Multidrug resistance protein MdtA-like barrel-sandwich hybrid" evidence="2">
    <location>
        <begin position="68"/>
        <end position="186"/>
    </location>
</feature>
<dbReference type="Pfam" id="PF25917">
    <property type="entry name" value="BSH_RND"/>
    <property type="match status" value="1"/>
</dbReference>
<name>A0A2W1N0M0_9FLAO</name>
<evidence type="ECO:0000259" key="2">
    <source>
        <dbReference type="Pfam" id="PF25917"/>
    </source>
</evidence>
<dbReference type="AlphaFoldDB" id="A0A2W1N0M0"/>
<dbReference type="NCBIfam" id="TIGR01730">
    <property type="entry name" value="RND_mfp"/>
    <property type="match status" value="1"/>
</dbReference>
<gene>
    <name evidence="3" type="ORF">DNU06_05750</name>
</gene>
<dbReference type="InterPro" id="IPR058625">
    <property type="entry name" value="MdtA-like_BSH"/>
</dbReference>
<comment type="similarity">
    <text evidence="1">Belongs to the membrane fusion protein (MFP) (TC 8.A.1) family.</text>
</comment>
<dbReference type="InterPro" id="IPR006143">
    <property type="entry name" value="RND_pump_MFP"/>
</dbReference>
<dbReference type="EMBL" id="QKSB01000002">
    <property type="protein sequence ID" value="PZE18119.1"/>
    <property type="molecule type" value="Genomic_DNA"/>
</dbReference>
<reference evidence="3 4" key="1">
    <citation type="submission" date="2018-06" db="EMBL/GenBank/DDBJ databases">
        <title>The draft genome sequence of Crocinitomix sp. SM1701.</title>
        <authorList>
            <person name="Zhang X."/>
        </authorList>
    </citation>
    <scope>NUCLEOTIDE SEQUENCE [LARGE SCALE GENOMIC DNA]</scope>
    <source>
        <strain evidence="3 4">SM1701</strain>
    </source>
</reference>
<evidence type="ECO:0000256" key="1">
    <source>
        <dbReference type="ARBA" id="ARBA00009477"/>
    </source>
</evidence>
<dbReference type="PANTHER" id="PTHR30469">
    <property type="entry name" value="MULTIDRUG RESISTANCE PROTEIN MDTA"/>
    <property type="match status" value="1"/>
</dbReference>
<dbReference type="SUPFAM" id="SSF111369">
    <property type="entry name" value="HlyD-like secretion proteins"/>
    <property type="match status" value="1"/>
</dbReference>
<dbReference type="GO" id="GO:1990281">
    <property type="term" value="C:efflux pump complex"/>
    <property type="evidence" value="ECO:0007669"/>
    <property type="project" value="TreeGrafter"/>
</dbReference>
<organism evidence="3 4">
    <name type="scientific">Putridiphycobacter roseus</name>
    <dbReference type="NCBI Taxonomy" id="2219161"/>
    <lineage>
        <taxon>Bacteria</taxon>
        <taxon>Pseudomonadati</taxon>
        <taxon>Bacteroidota</taxon>
        <taxon>Flavobacteriia</taxon>
        <taxon>Flavobacteriales</taxon>
        <taxon>Crocinitomicaceae</taxon>
        <taxon>Putridiphycobacter</taxon>
    </lineage>
</organism>
<proteinExistence type="inferred from homology"/>
<protein>
    <recommendedName>
        <fullName evidence="2">Multidrug resistance protein MdtA-like barrel-sandwich hybrid domain-containing protein</fullName>
    </recommendedName>
</protein>